<dbReference type="Pfam" id="PF20560">
    <property type="entry name" value="MotA_N"/>
    <property type="match status" value="1"/>
</dbReference>
<reference evidence="11" key="1">
    <citation type="journal article" date="2014" name="Int. J. Syst. Evol. Microbiol.">
        <title>Complete genome sequence of Corynebacterium casei LMG S-19264T (=DSM 44701T), isolated from a smear-ripened cheese.</title>
        <authorList>
            <consortium name="US DOE Joint Genome Institute (JGI-PGF)"/>
            <person name="Walter F."/>
            <person name="Albersmeier A."/>
            <person name="Kalinowski J."/>
            <person name="Ruckert C."/>
        </authorList>
    </citation>
    <scope>NUCLEOTIDE SEQUENCE</scope>
    <source>
        <strain evidence="11">CCM 7086</strain>
    </source>
</reference>
<keyword evidence="7" id="KW-0653">Protein transport</keyword>
<evidence type="ECO:0000256" key="8">
    <source>
        <dbReference type="SAM" id="Phobius"/>
    </source>
</evidence>
<comment type="caution">
    <text evidence="11">The sequence shown here is derived from an EMBL/GenBank/DDBJ whole genome shotgun (WGS) entry which is preliminary data.</text>
</comment>
<dbReference type="AlphaFoldDB" id="A0A8J2XX17"/>
<evidence type="ECO:0000313" key="12">
    <source>
        <dbReference type="Proteomes" id="UP000620266"/>
    </source>
</evidence>
<keyword evidence="11" id="KW-0966">Cell projection</keyword>
<evidence type="ECO:0000259" key="10">
    <source>
        <dbReference type="Pfam" id="PF20560"/>
    </source>
</evidence>
<keyword evidence="4" id="KW-0283">Flagellar rotation</keyword>
<keyword evidence="5 8" id="KW-1133">Transmembrane helix</keyword>
<comment type="subcellular location">
    <subcellularLocation>
        <location evidence="1">Cell membrane</location>
        <topology evidence="1">Multi-pass membrane protein</topology>
    </subcellularLocation>
    <subcellularLocation>
        <location evidence="7">Membrane</location>
        <topology evidence="7">Multi-pass membrane protein</topology>
    </subcellularLocation>
</comment>
<name>A0A8J2XX17_9BURK</name>
<dbReference type="GO" id="GO:0015031">
    <property type="term" value="P:protein transport"/>
    <property type="evidence" value="ECO:0007669"/>
    <property type="project" value="UniProtKB-KW"/>
</dbReference>
<keyword evidence="7" id="KW-0813">Transport</keyword>
<dbReference type="PANTHER" id="PTHR30433">
    <property type="entry name" value="CHEMOTAXIS PROTEIN MOTA"/>
    <property type="match status" value="1"/>
</dbReference>
<feature type="transmembrane region" description="Helical" evidence="8">
    <location>
        <begin position="148"/>
        <end position="169"/>
    </location>
</feature>
<dbReference type="InterPro" id="IPR047055">
    <property type="entry name" value="MotA-like"/>
</dbReference>
<feature type="transmembrane region" description="Helical" evidence="8">
    <location>
        <begin position="181"/>
        <end position="203"/>
    </location>
</feature>
<organism evidence="11 12">
    <name type="scientific">Oxalicibacterium flavum</name>
    <dbReference type="NCBI Taxonomy" id="179467"/>
    <lineage>
        <taxon>Bacteria</taxon>
        <taxon>Pseudomonadati</taxon>
        <taxon>Pseudomonadota</taxon>
        <taxon>Betaproteobacteria</taxon>
        <taxon>Burkholderiales</taxon>
        <taxon>Oxalobacteraceae</taxon>
        <taxon>Oxalicibacterium</taxon>
    </lineage>
</organism>
<reference evidence="11" key="2">
    <citation type="submission" date="2020-09" db="EMBL/GenBank/DDBJ databases">
        <authorList>
            <person name="Sun Q."/>
            <person name="Sedlacek I."/>
        </authorList>
    </citation>
    <scope>NUCLEOTIDE SEQUENCE</scope>
    <source>
        <strain evidence="11">CCM 7086</strain>
    </source>
</reference>
<keyword evidence="2" id="KW-1003">Cell membrane</keyword>
<feature type="transmembrane region" description="Helical" evidence="8">
    <location>
        <begin position="34"/>
        <end position="58"/>
    </location>
</feature>
<dbReference type="InterPro" id="IPR002898">
    <property type="entry name" value="MotA_ExbB_proton_chnl"/>
</dbReference>
<evidence type="ECO:0000256" key="6">
    <source>
        <dbReference type="ARBA" id="ARBA00023136"/>
    </source>
</evidence>
<dbReference type="GO" id="GO:0006935">
    <property type="term" value="P:chemotaxis"/>
    <property type="evidence" value="ECO:0007669"/>
    <property type="project" value="InterPro"/>
</dbReference>
<dbReference type="PANTHER" id="PTHR30433:SF3">
    <property type="entry name" value="MOTILITY PROTEIN A"/>
    <property type="match status" value="1"/>
</dbReference>
<keyword evidence="6 8" id="KW-0472">Membrane</keyword>
<evidence type="ECO:0000313" key="11">
    <source>
        <dbReference type="EMBL" id="GGC03992.1"/>
    </source>
</evidence>
<dbReference type="GO" id="GO:0071978">
    <property type="term" value="P:bacterial-type flagellum-dependent swarming motility"/>
    <property type="evidence" value="ECO:0007669"/>
    <property type="project" value="InterPro"/>
</dbReference>
<gene>
    <name evidence="11" type="primary">motC</name>
    <name evidence="11" type="ORF">GCM10007205_11430</name>
</gene>
<dbReference type="GO" id="GO:0005886">
    <property type="term" value="C:plasma membrane"/>
    <property type="evidence" value="ECO:0007669"/>
    <property type="project" value="UniProtKB-SubCell"/>
</dbReference>
<dbReference type="Pfam" id="PF01618">
    <property type="entry name" value="MotA_ExbB"/>
    <property type="match status" value="1"/>
</dbReference>
<keyword evidence="12" id="KW-1185">Reference proteome</keyword>
<feature type="domain" description="MotA/TolQ/ExbB proton channel" evidence="9">
    <location>
        <begin position="103"/>
        <end position="215"/>
    </location>
</feature>
<keyword evidence="3 8" id="KW-0812">Transmembrane</keyword>
<dbReference type="RefSeq" id="WP_188395223.1">
    <property type="nucleotide sequence ID" value="NZ_BMCG01000002.1"/>
</dbReference>
<evidence type="ECO:0000256" key="7">
    <source>
        <dbReference type="RuleBase" id="RU004057"/>
    </source>
</evidence>
<keyword evidence="11" id="KW-0282">Flagellum</keyword>
<evidence type="ECO:0000256" key="4">
    <source>
        <dbReference type="ARBA" id="ARBA00022779"/>
    </source>
</evidence>
<accession>A0A8J2XX17</accession>
<keyword evidence="11" id="KW-0969">Cilium</keyword>
<feature type="domain" description="Motility protein A N-terminal" evidence="10">
    <location>
        <begin position="6"/>
        <end position="89"/>
    </location>
</feature>
<dbReference type="EMBL" id="BMCG01000002">
    <property type="protein sequence ID" value="GGC03992.1"/>
    <property type="molecule type" value="Genomic_DNA"/>
</dbReference>
<evidence type="ECO:0000256" key="2">
    <source>
        <dbReference type="ARBA" id="ARBA00022475"/>
    </source>
</evidence>
<evidence type="ECO:0000256" key="5">
    <source>
        <dbReference type="ARBA" id="ARBA00022989"/>
    </source>
</evidence>
<dbReference type="Proteomes" id="UP000620266">
    <property type="component" value="Unassembled WGS sequence"/>
</dbReference>
<protein>
    <submittedName>
        <fullName evidence="11">Flagellar motor protein</fullName>
    </submittedName>
</protein>
<proteinExistence type="inferred from homology"/>
<sequence length="246" mass="26543">MDWGSLIGIALAVGGLLIGQTLEGGTLGSLIQPAAFVIVVVGTMGAVLLQSGWSNFIAGIRMARRVFRPQTDDFPELMRDVMAWSVTARREGLLSLEKLIPGVQDPFIAHGLRLIVDGVEPRRVREVLDMEIGVYETRQRLAAKIWEAAGGYAPTIGILGAVLGLIHVMENLSDPSRLGSGIAVAFVATIYGVGFANLIFLPISNKLKALVNRDVFRHELLAEAFAGIAAGDNPRLIEERMAIYLL</sequence>
<evidence type="ECO:0000259" key="9">
    <source>
        <dbReference type="Pfam" id="PF01618"/>
    </source>
</evidence>
<evidence type="ECO:0000256" key="3">
    <source>
        <dbReference type="ARBA" id="ARBA00022692"/>
    </source>
</evidence>
<dbReference type="NCBIfam" id="NF006583">
    <property type="entry name" value="PRK09109.1"/>
    <property type="match status" value="1"/>
</dbReference>
<evidence type="ECO:0000256" key="1">
    <source>
        <dbReference type="ARBA" id="ARBA00004651"/>
    </source>
</evidence>
<comment type="similarity">
    <text evidence="7">Belongs to the exbB/tolQ family.</text>
</comment>
<dbReference type="InterPro" id="IPR046786">
    <property type="entry name" value="MotA_N"/>
</dbReference>